<dbReference type="OrthoDB" id="9995434at2759"/>
<gene>
    <name evidence="2" type="ORF">K443DRAFT_117257</name>
</gene>
<name>A0A0C9WGT4_9AGAR</name>
<evidence type="ECO:0000313" key="3">
    <source>
        <dbReference type="Proteomes" id="UP000054477"/>
    </source>
</evidence>
<dbReference type="AlphaFoldDB" id="A0A0C9WGT4"/>
<evidence type="ECO:0000313" key="2">
    <source>
        <dbReference type="EMBL" id="KIJ89999.1"/>
    </source>
</evidence>
<accession>A0A0C9WGT4</accession>
<feature type="non-terminal residue" evidence="2">
    <location>
        <position position="1"/>
    </location>
</feature>
<dbReference type="InterPro" id="IPR032416">
    <property type="entry name" value="Peptidase_M24_C"/>
</dbReference>
<dbReference type="Pfam" id="PF16188">
    <property type="entry name" value="Peptidase_M24_C"/>
    <property type="match status" value="1"/>
</dbReference>
<protein>
    <recommendedName>
        <fullName evidence="1">Peptidase M24 C-terminal domain-containing protein</fullName>
    </recommendedName>
</protein>
<proteinExistence type="predicted"/>
<organism evidence="2 3">
    <name type="scientific">Laccaria amethystina LaAM-08-1</name>
    <dbReference type="NCBI Taxonomy" id="1095629"/>
    <lineage>
        <taxon>Eukaryota</taxon>
        <taxon>Fungi</taxon>
        <taxon>Dikarya</taxon>
        <taxon>Basidiomycota</taxon>
        <taxon>Agaricomycotina</taxon>
        <taxon>Agaricomycetes</taxon>
        <taxon>Agaricomycetidae</taxon>
        <taxon>Agaricales</taxon>
        <taxon>Agaricineae</taxon>
        <taxon>Hydnangiaceae</taxon>
        <taxon>Laccaria</taxon>
    </lineage>
</organism>
<dbReference type="HOGENOM" id="CLU_2800950_0_0_1"/>
<feature type="domain" description="Peptidase M24 C-terminal" evidence="1">
    <location>
        <begin position="6"/>
        <end position="36"/>
    </location>
</feature>
<keyword evidence="3" id="KW-1185">Reference proteome</keyword>
<reference evidence="2 3" key="1">
    <citation type="submission" date="2014-04" db="EMBL/GenBank/DDBJ databases">
        <authorList>
            <consortium name="DOE Joint Genome Institute"/>
            <person name="Kuo A."/>
            <person name="Kohler A."/>
            <person name="Nagy L.G."/>
            <person name="Floudas D."/>
            <person name="Copeland A."/>
            <person name="Barry K.W."/>
            <person name="Cichocki N."/>
            <person name="Veneault-Fourrey C."/>
            <person name="LaButti K."/>
            <person name="Lindquist E.A."/>
            <person name="Lipzen A."/>
            <person name="Lundell T."/>
            <person name="Morin E."/>
            <person name="Murat C."/>
            <person name="Sun H."/>
            <person name="Tunlid A."/>
            <person name="Henrissat B."/>
            <person name="Grigoriev I.V."/>
            <person name="Hibbett D.S."/>
            <person name="Martin F."/>
            <person name="Nordberg H.P."/>
            <person name="Cantor M.N."/>
            <person name="Hua S.X."/>
        </authorList>
    </citation>
    <scope>NUCLEOTIDE SEQUENCE [LARGE SCALE GENOMIC DNA]</scope>
    <source>
        <strain evidence="2 3">LaAM-08-1</strain>
    </source>
</reference>
<dbReference type="EMBL" id="KN839326">
    <property type="protein sequence ID" value="KIJ89999.1"/>
    <property type="molecule type" value="Genomic_DNA"/>
</dbReference>
<dbReference type="Proteomes" id="UP000054477">
    <property type="component" value="Unassembled WGS sequence"/>
</dbReference>
<sequence length="68" mass="7666">VLPGRCPVHKNLVGVSLLDGQEKKWLNDYHAETRRRCRLCYRIGLYEAFGAVEGGVVSSSRYIVACVR</sequence>
<evidence type="ECO:0000259" key="1">
    <source>
        <dbReference type="Pfam" id="PF16188"/>
    </source>
</evidence>
<reference evidence="3" key="2">
    <citation type="submission" date="2015-01" db="EMBL/GenBank/DDBJ databases">
        <title>Evolutionary Origins and Diversification of the Mycorrhizal Mutualists.</title>
        <authorList>
            <consortium name="DOE Joint Genome Institute"/>
            <consortium name="Mycorrhizal Genomics Consortium"/>
            <person name="Kohler A."/>
            <person name="Kuo A."/>
            <person name="Nagy L.G."/>
            <person name="Floudas D."/>
            <person name="Copeland A."/>
            <person name="Barry K.W."/>
            <person name="Cichocki N."/>
            <person name="Veneault-Fourrey C."/>
            <person name="LaButti K."/>
            <person name="Lindquist E.A."/>
            <person name="Lipzen A."/>
            <person name="Lundell T."/>
            <person name="Morin E."/>
            <person name="Murat C."/>
            <person name="Riley R."/>
            <person name="Ohm R."/>
            <person name="Sun H."/>
            <person name="Tunlid A."/>
            <person name="Henrissat B."/>
            <person name="Grigoriev I.V."/>
            <person name="Hibbett D.S."/>
            <person name="Martin F."/>
        </authorList>
    </citation>
    <scope>NUCLEOTIDE SEQUENCE [LARGE SCALE GENOMIC DNA]</scope>
    <source>
        <strain evidence="3">LaAM-08-1</strain>
    </source>
</reference>